<name>A0A6J7H8V0_9ZZZZ</name>
<dbReference type="EMBL" id="CAFBMX010000001">
    <property type="protein sequence ID" value="CAB4913223.1"/>
    <property type="molecule type" value="Genomic_DNA"/>
</dbReference>
<dbReference type="Gene3D" id="3.40.30.10">
    <property type="entry name" value="Glutaredoxin"/>
    <property type="match status" value="1"/>
</dbReference>
<accession>A0A6J7H8V0</accession>
<dbReference type="GO" id="GO:0016491">
    <property type="term" value="F:oxidoreductase activity"/>
    <property type="evidence" value="ECO:0007669"/>
    <property type="project" value="InterPro"/>
</dbReference>
<dbReference type="SUPFAM" id="SSF52833">
    <property type="entry name" value="Thioredoxin-like"/>
    <property type="match status" value="1"/>
</dbReference>
<sequence length="209" mass="21973">MTRHGEDPGAGAPADPLFFFDLASPEAYLVAERILQVMPVATAWVPVLARELPAPQDWSTLTGDEQATYAQRVDERGLQPLRWPAQFPADTALAIHAATFARSIGRVVPFALAAFRQAFAGGHDLGDENTILIAGSACEMHPKAVLTGCGTRATREALMQATALAAACGARDVPAVWVPGAEPGAPGRIFHGDQDLDRAAAAALELVPS</sequence>
<dbReference type="AlphaFoldDB" id="A0A6J7H8V0"/>
<evidence type="ECO:0000313" key="2">
    <source>
        <dbReference type="EMBL" id="CAB4913223.1"/>
    </source>
</evidence>
<dbReference type="Pfam" id="PF01323">
    <property type="entry name" value="DSBA"/>
    <property type="match status" value="1"/>
</dbReference>
<proteinExistence type="predicted"/>
<gene>
    <name evidence="2" type="ORF">UFOPK3674_00052</name>
</gene>
<dbReference type="InterPro" id="IPR001853">
    <property type="entry name" value="DSBA-like_thioredoxin_dom"/>
</dbReference>
<reference evidence="2" key="1">
    <citation type="submission" date="2020-05" db="EMBL/GenBank/DDBJ databases">
        <authorList>
            <person name="Chiriac C."/>
            <person name="Salcher M."/>
            <person name="Ghai R."/>
            <person name="Kavagutti S V."/>
        </authorList>
    </citation>
    <scope>NUCLEOTIDE SEQUENCE</scope>
</reference>
<organism evidence="2">
    <name type="scientific">freshwater metagenome</name>
    <dbReference type="NCBI Taxonomy" id="449393"/>
    <lineage>
        <taxon>unclassified sequences</taxon>
        <taxon>metagenomes</taxon>
        <taxon>ecological metagenomes</taxon>
    </lineage>
</organism>
<evidence type="ECO:0000259" key="1">
    <source>
        <dbReference type="Pfam" id="PF01323"/>
    </source>
</evidence>
<dbReference type="InterPro" id="IPR036249">
    <property type="entry name" value="Thioredoxin-like_sf"/>
</dbReference>
<protein>
    <submittedName>
        <fullName evidence="2">Unannotated protein</fullName>
    </submittedName>
</protein>
<feature type="domain" description="DSBA-like thioredoxin" evidence="1">
    <location>
        <begin position="18"/>
        <end position="200"/>
    </location>
</feature>